<protein>
    <recommendedName>
        <fullName evidence="6">Leucine-rich repeat-containing protein</fullName>
    </recommendedName>
</protein>
<keyword evidence="1" id="KW-0472">Membrane</keyword>
<name>A0A4Q9LX18_9MICR</name>
<evidence type="ECO:0008006" key="6">
    <source>
        <dbReference type="Google" id="ProtNLM"/>
    </source>
</evidence>
<dbReference type="VEuPathDB" id="MicrosporidiaDB:CWI38_0469p0020"/>
<dbReference type="EMBL" id="PITJ01000291">
    <property type="protein sequence ID" value="TBU03462.1"/>
    <property type="molecule type" value="Genomic_DNA"/>
</dbReference>
<evidence type="ECO:0000313" key="4">
    <source>
        <dbReference type="Proteomes" id="UP000292282"/>
    </source>
</evidence>
<dbReference type="Proteomes" id="UP000292362">
    <property type="component" value="Unassembled WGS sequence"/>
</dbReference>
<keyword evidence="1" id="KW-1133">Transmembrane helix</keyword>
<gene>
    <name evidence="2" type="ORF">CWI37_0291p0030</name>
    <name evidence="3" type="ORF">CWI38_0469p0020</name>
</gene>
<organism evidence="3 4">
    <name type="scientific">Hamiltosporidium tvaerminnensis</name>
    <dbReference type="NCBI Taxonomy" id="1176355"/>
    <lineage>
        <taxon>Eukaryota</taxon>
        <taxon>Fungi</taxon>
        <taxon>Fungi incertae sedis</taxon>
        <taxon>Microsporidia</taxon>
        <taxon>Dubosqiidae</taxon>
        <taxon>Hamiltosporidium</taxon>
    </lineage>
</organism>
<evidence type="ECO:0000256" key="1">
    <source>
        <dbReference type="SAM" id="Phobius"/>
    </source>
</evidence>
<proteinExistence type="predicted"/>
<comment type="caution">
    <text evidence="3">The sequence shown here is derived from an EMBL/GenBank/DDBJ whole genome shotgun (WGS) entry which is preliminary data.</text>
</comment>
<dbReference type="Proteomes" id="UP000292282">
    <property type="component" value="Unassembled WGS sequence"/>
</dbReference>
<feature type="transmembrane region" description="Helical" evidence="1">
    <location>
        <begin position="28"/>
        <end position="46"/>
    </location>
</feature>
<dbReference type="VEuPathDB" id="MicrosporidiaDB:CWI37_0291p0030"/>
<accession>A0A4Q9LX18</accession>
<keyword evidence="1" id="KW-0812">Transmembrane</keyword>
<dbReference type="GO" id="GO:0031146">
    <property type="term" value="P:SCF-dependent proteasomal ubiquitin-dependent protein catabolic process"/>
    <property type="evidence" value="ECO:0007669"/>
    <property type="project" value="TreeGrafter"/>
</dbReference>
<reference evidence="4 5" key="1">
    <citation type="submission" date="2017-12" db="EMBL/GenBank/DDBJ databases">
        <authorList>
            <person name="Pombert J.-F."/>
            <person name="Haag K.L."/>
            <person name="Ebert D."/>
        </authorList>
    </citation>
    <scope>NUCLEOTIDE SEQUENCE [LARGE SCALE GENOMIC DNA]</scope>
    <source>
        <strain evidence="2">FI-OER-3-3</strain>
        <strain evidence="3">IL-G-3</strain>
    </source>
</reference>
<dbReference type="AlphaFoldDB" id="A0A4Q9LX18"/>
<evidence type="ECO:0000313" key="5">
    <source>
        <dbReference type="Proteomes" id="UP000292362"/>
    </source>
</evidence>
<dbReference type="SUPFAM" id="SSF52047">
    <property type="entry name" value="RNI-like"/>
    <property type="match status" value="2"/>
</dbReference>
<dbReference type="GO" id="GO:0019005">
    <property type="term" value="C:SCF ubiquitin ligase complex"/>
    <property type="evidence" value="ECO:0007669"/>
    <property type="project" value="TreeGrafter"/>
</dbReference>
<keyword evidence="4" id="KW-1185">Reference proteome</keyword>
<dbReference type="EMBL" id="PITK01000469">
    <property type="protein sequence ID" value="TBU13319.1"/>
    <property type="molecule type" value="Genomic_DNA"/>
</dbReference>
<evidence type="ECO:0000313" key="3">
    <source>
        <dbReference type="EMBL" id="TBU13319.1"/>
    </source>
</evidence>
<sequence>MKNYISKNKYTNCKKNELSEIPGSHIFIRYKLILHKVLTFLILYYLTNMINCVRIRIGFTGEACSEDLVLECDEYFTHQPSDAYSETGSIKTSLQQNIHDKSYNCAINLTKNINVADQCRACSLKIKLKRRIEPVDYMQASHLLNNLQKKEYQMKKEHRMKISDNFSLKNQTASKYVEGGLTSKFDKSYLIFDYSSKYIIRSKTLDNYLYSGYDDLTIDIESITKDQINRDLFSFMLHSLRLCKNTNFSILKEEDKIKYIGLLCDLFVYSESNALEIMYKNLFSFLVAYKTIVCESPAFQTFGLDLKRIKQIFLPFLGVLYDEIEIKLDFILNEILFSKKDENFKCNFLYTDTFGGMKIRITPECLIIMKLSDSFKNEVLLPWFISFFNINGIKISFDNTYYSECINPDIYYSCLDKVDLLTSKNLSDYNIFSVFDFLIKTEIKFLDLECIFISKTVIDYISRLSYLETLILVKCVFPQHCWFLIEFYKFYASLKILNIIGIPLSTNFINNLISLQLEELDLSYCKIIDKSNHDKLNGISSILKIIKIDSSSLSHKIIDFFMKSSCLRTLSMKNIDFTKFSNKETNFSAWNKYFHSLNISGSKLGKQFLDFFSTDLYSENLYLENIHCQTDAHRILEQESLFRCTKYLSCTMIFNTWNLYDILKNYCFLDSLKLYDRSNYLMNWSEYDLFHSRILKALDLSQNMLSRHTLDFIGTFENLEELNLSRCGLNSGSFYFLRCIKKPFLLKKIDLSDNELNTFDIFALSQFKNIKYLRISFDNSVLLKYYEMNGILNFEKLEVLSLVHTTIDSYILSFLISQDSLIILKFEDCSISNSGLSEEVTYRLKHLVKLSLSKTSIDPEAMKIIHTYIKIGIQCVFIK</sequence>
<dbReference type="Gene3D" id="3.80.10.10">
    <property type="entry name" value="Ribonuclease Inhibitor"/>
    <property type="match status" value="2"/>
</dbReference>
<dbReference type="OrthoDB" id="17912at2759"/>
<evidence type="ECO:0000313" key="2">
    <source>
        <dbReference type="EMBL" id="TBU03462.1"/>
    </source>
</evidence>
<dbReference type="InterPro" id="IPR032675">
    <property type="entry name" value="LRR_dom_sf"/>
</dbReference>
<dbReference type="PANTHER" id="PTHR13318:SF95">
    <property type="entry name" value="F-BOX PROTEIN YLR352W"/>
    <property type="match status" value="1"/>
</dbReference>
<dbReference type="PANTHER" id="PTHR13318">
    <property type="entry name" value="PARTNER OF PAIRED, ISOFORM B-RELATED"/>
    <property type="match status" value="1"/>
</dbReference>